<comment type="caution">
    <text evidence="1">The sequence shown here is derived from an EMBL/GenBank/DDBJ whole genome shotgun (WGS) entry which is preliminary data.</text>
</comment>
<name>A0ABX0GY21_9ACTN</name>
<dbReference type="EMBL" id="JAANNP010000007">
    <property type="protein sequence ID" value="NHC14489.1"/>
    <property type="molecule type" value="Genomic_DNA"/>
</dbReference>
<evidence type="ECO:0000313" key="2">
    <source>
        <dbReference type="Proteomes" id="UP000800981"/>
    </source>
</evidence>
<dbReference type="Proteomes" id="UP000800981">
    <property type="component" value="Unassembled WGS sequence"/>
</dbReference>
<proteinExistence type="predicted"/>
<accession>A0ABX0GY21</accession>
<evidence type="ECO:0000313" key="1">
    <source>
        <dbReference type="EMBL" id="NHC14489.1"/>
    </source>
</evidence>
<gene>
    <name evidence="1" type="ORF">G9H71_11935</name>
</gene>
<organism evidence="1 2">
    <name type="scientific">Motilibacter deserti</name>
    <dbReference type="NCBI Taxonomy" id="2714956"/>
    <lineage>
        <taxon>Bacteria</taxon>
        <taxon>Bacillati</taxon>
        <taxon>Actinomycetota</taxon>
        <taxon>Actinomycetes</taxon>
        <taxon>Motilibacterales</taxon>
        <taxon>Motilibacteraceae</taxon>
        <taxon>Motilibacter</taxon>
    </lineage>
</organism>
<keyword evidence="2" id="KW-1185">Reference proteome</keyword>
<reference evidence="1 2" key="1">
    <citation type="submission" date="2020-03" db="EMBL/GenBank/DDBJ databases">
        <title>Two novel Motilibacter sp.</title>
        <authorList>
            <person name="Liu S."/>
        </authorList>
    </citation>
    <scope>NUCLEOTIDE SEQUENCE [LARGE SCALE GENOMIC DNA]</scope>
    <source>
        <strain evidence="1 2">E257</strain>
    </source>
</reference>
<sequence>MTPMTFPAPVAVLVQDGRTDRLPLHGQSQEPPVRASVTALPAATAETTRVTRFSWRGDGRYTSQPA</sequence>
<protein>
    <submittedName>
        <fullName evidence="1">Uncharacterized protein</fullName>
    </submittedName>
</protein>
<dbReference type="RefSeq" id="WP_166282075.1">
    <property type="nucleotide sequence ID" value="NZ_JAANNP010000007.1"/>
</dbReference>